<feature type="domain" description="Solute-binding protein family 5" evidence="3">
    <location>
        <begin position="95"/>
        <end position="263"/>
    </location>
</feature>
<proteinExistence type="inferred from homology"/>
<keyword evidence="5" id="KW-1185">Reference proteome</keyword>
<dbReference type="RefSeq" id="WP_021098405.1">
    <property type="nucleotide sequence ID" value="NZ_KE557322.1"/>
</dbReference>
<dbReference type="AlphaFoldDB" id="S9SDP0"/>
<dbReference type="InterPro" id="IPR000914">
    <property type="entry name" value="SBP_5_dom"/>
</dbReference>
<reference evidence="4 5" key="1">
    <citation type="journal article" date="2013" name="Stand. Genomic Sci.">
        <title>Genome sequence of the reddish-pigmented Rubellimicrobium thermophilum type strain (DSM 16684(T)), a member of the Roseobacter clade.</title>
        <authorList>
            <person name="Fiebig A."/>
            <person name="Riedel T."/>
            <person name="Gronow S."/>
            <person name="Petersen J."/>
            <person name="Klenk H.P."/>
            <person name="Goker M."/>
        </authorList>
    </citation>
    <scope>NUCLEOTIDE SEQUENCE [LARGE SCALE GENOMIC DNA]</scope>
    <source>
        <strain evidence="4 5">DSM 16684</strain>
    </source>
</reference>
<dbReference type="Gene3D" id="3.40.190.10">
    <property type="entry name" value="Periplasmic binding protein-like II"/>
    <property type="match status" value="1"/>
</dbReference>
<dbReference type="PANTHER" id="PTHR30290">
    <property type="entry name" value="PERIPLASMIC BINDING COMPONENT OF ABC TRANSPORTER"/>
    <property type="match status" value="1"/>
</dbReference>
<name>S9SDP0_9RHOB</name>
<dbReference type="PANTHER" id="PTHR30290:SF65">
    <property type="entry name" value="MONOACYL PHOSPHATIDYLINOSITOL TETRAMANNOSIDE-BINDING PROTEIN LPQW-RELATED"/>
    <property type="match status" value="1"/>
</dbReference>
<evidence type="ECO:0000313" key="5">
    <source>
        <dbReference type="Proteomes" id="UP000015346"/>
    </source>
</evidence>
<dbReference type="EMBL" id="AOLV01000027">
    <property type="protein sequence ID" value="EPX84364.1"/>
    <property type="molecule type" value="Genomic_DNA"/>
</dbReference>
<dbReference type="SUPFAM" id="SSF53850">
    <property type="entry name" value="Periplasmic binding protein-like II"/>
    <property type="match status" value="1"/>
</dbReference>
<dbReference type="InterPro" id="IPR039424">
    <property type="entry name" value="SBP_5"/>
</dbReference>
<dbReference type="OrthoDB" id="9803988at2"/>
<evidence type="ECO:0000256" key="1">
    <source>
        <dbReference type="ARBA" id="ARBA00004418"/>
    </source>
</evidence>
<dbReference type="PROSITE" id="PS51318">
    <property type="entry name" value="TAT"/>
    <property type="match status" value="1"/>
</dbReference>
<dbReference type="Proteomes" id="UP000015346">
    <property type="component" value="Unassembled WGS sequence"/>
</dbReference>
<comment type="similarity">
    <text evidence="2">Belongs to the bacterial solute-binding protein 5 family.</text>
</comment>
<organism evidence="4 5">
    <name type="scientific">Rubellimicrobium thermophilum DSM 16684</name>
    <dbReference type="NCBI Taxonomy" id="1123069"/>
    <lineage>
        <taxon>Bacteria</taxon>
        <taxon>Pseudomonadati</taxon>
        <taxon>Pseudomonadota</taxon>
        <taxon>Alphaproteobacteria</taxon>
        <taxon>Rhodobacterales</taxon>
        <taxon>Roseobacteraceae</taxon>
        <taxon>Rubellimicrobium</taxon>
    </lineage>
</organism>
<evidence type="ECO:0000313" key="4">
    <source>
        <dbReference type="EMBL" id="EPX84364.1"/>
    </source>
</evidence>
<dbReference type="GO" id="GO:1904680">
    <property type="term" value="F:peptide transmembrane transporter activity"/>
    <property type="evidence" value="ECO:0007669"/>
    <property type="project" value="TreeGrafter"/>
</dbReference>
<evidence type="ECO:0000259" key="3">
    <source>
        <dbReference type="Pfam" id="PF00496"/>
    </source>
</evidence>
<accession>S9SDP0</accession>
<dbReference type="STRING" id="1123069.ruthe_02323"/>
<dbReference type="Pfam" id="PF00496">
    <property type="entry name" value="SBP_bac_5"/>
    <property type="match status" value="1"/>
</dbReference>
<dbReference type="InterPro" id="IPR006311">
    <property type="entry name" value="TAT_signal"/>
</dbReference>
<sequence>MAPLRRPPPPLRRLGIRAPAQPDSRLSRRGLLTAGVLAGVLAATGVPVEARQRGGVLRLALAGGVPDGADWSQAHPVLLLAAHETLTEIAPDGALRGALAEGWEAAPGAAVWHLSFVPGAVFPDGTPLRPRDVGASLRRPGSPLAADLADLAEAGPRGLRLVLRQGDPDLPFRLADPALAVGRGGRLDGQGTGPYRSAGRDERGLLRLLRAPTHRLDGRAGWFEAIEARHLSEPDERFAALREGLADLVEALPPHRLAEARAAGFRLVGDAAETAPAEEAAGADGPAHGPRLAHGALSRLGPLDDGRIALRWWFAG</sequence>
<gene>
    <name evidence="4" type="ORF">ruthe_02323</name>
</gene>
<comment type="subcellular location">
    <subcellularLocation>
        <location evidence="1">Periplasm</location>
    </subcellularLocation>
</comment>
<comment type="caution">
    <text evidence="4">The sequence shown here is derived from an EMBL/GenBank/DDBJ whole genome shotgun (WGS) entry which is preliminary data.</text>
</comment>
<dbReference type="HOGENOM" id="CLU_990020_0_0_5"/>
<evidence type="ECO:0000256" key="2">
    <source>
        <dbReference type="ARBA" id="ARBA00005695"/>
    </source>
</evidence>
<dbReference type="GO" id="GO:0015833">
    <property type="term" value="P:peptide transport"/>
    <property type="evidence" value="ECO:0007669"/>
    <property type="project" value="TreeGrafter"/>
</dbReference>
<protein>
    <submittedName>
        <fullName evidence="4">Bacterial extracellular solute-binding protein, family 5 Middle</fullName>
    </submittedName>
</protein>